<keyword evidence="4 7" id="KW-0812">Transmembrane</keyword>
<dbReference type="PANTHER" id="PTHR30558:SF3">
    <property type="entry name" value="BIOPOLYMER TRANSPORT PROTEIN EXBD-RELATED"/>
    <property type="match status" value="1"/>
</dbReference>
<protein>
    <submittedName>
        <fullName evidence="8">Biopolymer transporter ExbD</fullName>
    </submittedName>
</protein>
<keyword evidence="3" id="KW-1003">Cell membrane</keyword>
<evidence type="ECO:0000313" key="9">
    <source>
        <dbReference type="Proteomes" id="UP000779900"/>
    </source>
</evidence>
<keyword evidence="7" id="KW-0653">Protein transport</keyword>
<dbReference type="PANTHER" id="PTHR30558">
    <property type="entry name" value="EXBD MEMBRANE COMPONENT OF PMF-DRIVEN MACROMOLECULE IMPORT SYSTEM"/>
    <property type="match status" value="1"/>
</dbReference>
<comment type="caution">
    <text evidence="8">The sequence shown here is derived from an EMBL/GenBank/DDBJ whole genome shotgun (WGS) entry which is preliminary data.</text>
</comment>
<reference evidence="8" key="1">
    <citation type="submission" date="2019-03" db="EMBL/GenBank/DDBJ databases">
        <title>Lake Tanganyika Metagenome-Assembled Genomes (MAGs).</title>
        <authorList>
            <person name="Tran P."/>
        </authorList>
    </citation>
    <scope>NUCLEOTIDE SEQUENCE</scope>
    <source>
        <strain evidence="8">K_DeepCast_150m_m2_040</strain>
    </source>
</reference>
<evidence type="ECO:0000256" key="7">
    <source>
        <dbReference type="RuleBase" id="RU003879"/>
    </source>
</evidence>
<comment type="similarity">
    <text evidence="2 7">Belongs to the ExbD/TolR family.</text>
</comment>
<comment type="subcellular location">
    <subcellularLocation>
        <location evidence="1">Cell membrane</location>
        <topology evidence="1">Single-pass membrane protein</topology>
    </subcellularLocation>
    <subcellularLocation>
        <location evidence="7">Cell membrane</location>
        <topology evidence="7">Single-pass type II membrane protein</topology>
    </subcellularLocation>
</comment>
<accession>A0A937XHZ8</accession>
<dbReference type="Gene3D" id="3.30.420.270">
    <property type="match status" value="1"/>
</dbReference>
<proteinExistence type="inferred from homology"/>
<evidence type="ECO:0000256" key="3">
    <source>
        <dbReference type="ARBA" id="ARBA00022475"/>
    </source>
</evidence>
<evidence type="ECO:0000256" key="2">
    <source>
        <dbReference type="ARBA" id="ARBA00005811"/>
    </source>
</evidence>
<dbReference type="EMBL" id="VGIR01000028">
    <property type="protein sequence ID" value="MBM3331405.1"/>
    <property type="molecule type" value="Genomic_DNA"/>
</dbReference>
<organism evidence="8 9">
    <name type="scientific">candidate division WOR-3 bacterium</name>
    <dbReference type="NCBI Taxonomy" id="2052148"/>
    <lineage>
        <taxon>Bacteria</taxon>
        <taxon>Bacteria division WOR-3</taxon>
    </lineage>
</organism>
<sequence>MKRIAQRRGPQPDIPTASQGDIAFLLIIFFMVGTTFRASQGLKVILPNAMSTERILKKRNTHSLWLDKTGKVSVNDNLVTIPAVTPVMSERVVENPDLVVVLQADKDVPYGHVTDVLEALKAARALKVTFATNYEMGGGGG</sequence>
<evidence type="ECO:0000256" key="4">
    <source>
        <dbReference type="ARBA" id="ARBA00022692"/>
    </source>
</evidence>
<dbReference type="GO" id="GO:0015031">
    <property type="term" value="P:protein transport"/>
    <property type="evidence" value="ECO:0007669"/>
    <property type="project" value="UniProtKB-KW"/>
</dbReference>
<dbReference type="GO" id="GO:0022857">
    <property type="term" value="F:transmembrane transporter activity"/>
    <property type="evidence" value="ECO:0007669"/>
    <property type="project" value="InterPro"/>
</dbReference>
<evidence type="ECO:0000256" key="6">
    <source>
        <dbReference type="ARBA" id="ARBA00023136"/>
    </source>
</evidence>
<dbReference type="Pfam" id="PF02472">
    <property type="entry name" value="ExbD"/>
    <property type="match status" value="1"/>
</dbReference>
<dbReference type="AlphaFoldDB" id="A0A937XHZ8"/>
<gene>
    <name evidence="8" type="ORF">FJY68_06070</name>
</gene>
<name>A0A937XHZ8_UNCW3</name>
<evidence type="ECO:0000256" key="5">
    <source>
        <dbReference type="ARBA" id="ARBA00022989"/>
    </source>
</evidence>
<evidence type="ECO:0000313" key="8">
    <source>
        <dbReference type="EMBL" id="MBM3331405.1"/>
    </source>
</evidence>
<dbReference type="InterPro" id="IPR003400">
    <property type="entry name" value="ExbD"/>
</dbReference>
<evidence type="ECO:0000256" key="1">
    <source>
        <dbReference type="ARBA" id="ARBA00004162"/>
    </source>
</evidence>
<keyword evidence="6" id="KW-0472">Membrane</keyword>
<keyword evidence="5" id="KW-1133">Transmembrane helix</keyword>
<dbReference type="GO" id="GO:0005886">
    <property type="term" value="C:plasma membrane"/>
    <property type="evidence" value="ECO:0007669"/>
    <property type="project" value="UniProtKB-SubCell"/>
</dbReference>
<dbReference type="Proteomes" id="UP000779900">
    <property type="component" value="Unassembled WGS sequence"/>
</dbReference>
<keyword evidence="7" id="KW-0813">Transport</keyword>